<dbReference type="InterPro" id="IPR035979">
    <property type="entry name" value="RBD_domain_sf"/>
</dbReference>
<name>A0ABD3NAK9_9STRA</name>
<dbReference type="GO" id="GO:0003723">
    <property type="term" value="F:RNA binding"/>
    <property type="evidence" value="ECO:0007669"/>
    <property type="project" value="UniProtKB-UniRule"/>
</dbReference>
<dbReference type="EMBL" id="JALLPJ020001249">
    <property type="protein sequence ID" value="KAL3773068.1"/>
    <property type="molecule type" value="Genomic_DNA"/>
</dbReference>
<keyword evidence="1" id="KW-0694">RNA-binding</keyword>
<proteinExistence type="predicted"/>
<evidence type="ECO:0000256" key="2">
    <source>
        <dbReference type="SAM" id="MobiDB-lite"/>
    </source>
</evidence>
<accession>A0ABD3NAK9</accession>
<reference evidence="6 7" key="1">
    <citation type="submission" date="2024-10" db="EMBL/GenBank/DDBJ databases">
        <title>Updated reference genomes for cyclostephanoid diatoms.</title>
        <authorList>
            <person name="Roberts W.R."/>
            <person name="Alverson A.J."/>
        </authorList>
    </citation>
    <scope>NUCLEOTIDE SEQUENCE [LARGE SCALE GENOMIC DNA]</scope>
    <source>
        <strain evidence="6 7">AJA010-31</strain>
    </source>
</reference>
<evidence type="ECO:0000259" key="5">
    <source>
        <dbReference type="PROSITE" id="PS50102"/>
    </source>
</evidence>
<feature type="chain" id="PRO_5044892132" description="RRM domain-containing protein" evidence="4">
    <location>
        <begin position="19"/>
        <end position="641"/>
    </location>
</feature>
<keyword evidence="3" id="KW-1133">Transmembrane helix</keyword>
<evidence type="ECO:0000256" key="3">
    <source>
        <dbReference type="SAM" id="Phobius"/>
    </source>
</evidence>
<dbReference type="InterPro" id="IPR012677">
    <property type="entry name" value="Nucleotide-bd_a/b_plait_sf"/>
</dbReference>
<dbReference type="SUPFAM" id="SSF54928">
    <property type="entry name" value="RNA-binding domain, RBD"/>
    <property type="match status" value="1"/>
</dbReference>
<feature type="domain" description="RRM" evidence="5">
    <location>
        <begin position="556"/>
        <end position="635"/>
    </location>
</feature>
<gene>
    <name evidence="6" type="ORF">ACHAWO_000572</name>
</gene>
<evidence type="ECO:0000313" key="7">
    <source>
        <dbReference type="Proteomes" id="UP001530400"/>
    </source>
</evidence>
<dbReference type="InterPro" id="IPR000504">
    <property type="entry name" value="RRM_dom"/>
</dbReference>
<evidence type="ECO:0000256" key="4">
    <source>
        <dbReference type="SAM" id="SignalP"/>
    </source>
</evidence>
<dbReference type="Pfam" id="PF00076">
    <property type="entry name" value="RRM_1"/>
    <property type="match status" value="1"/>
</dbReference>
<keyword evidence="3" id="KW-0812">Transmembrane</keyword>
<comment type="caution">
    <text evidence="6">The sequence shown here is derived from an EMBL/GenBank/DDBJ whole genome shotgun (WGS) entry which is preliminary data.</text>
</comment>
<protein>
    <recommendedName>
        <fullName evidence="5">RRM domain-containing protein</fullName>
    </recommendedName>
</protein>
<feature type="signal peptide" evidence="4">
    <location>
        <begin position="1"/>
        <end position="18"/>
    </location>
</feature>
<organism evidence="6 7">
    <name type="scientific">Cyclotella atomus</name>
    <dbReference type="NCBI Taxonomy" id="382360"/>
    <lineage>
        <taxon>Eukaryota</taxon>
        <taxon>Sar</taxon>
        <taxon>Stramenopiles</taxon>
        <taxon>Ochrophyta</taxon>
        <taxon>Bacillariophyta</taxon>
        <taxon>Coscinodiscophyceae</taxon>
        <taxon>Thalassiosirophycidae</taxon>
        <taxon>Stephanodiscales</taxon>
        <taxon>Stephanodiscaceae</taxon>
        <taxon>Cyclotella</taxon>
    </lineage>
</organism>
<evidence type="ECO:0000256" key="1">
    <source>
        <dbReference type="PROSITE-ProRule" id="PRU00176"/>
    </source>
</evidence>
<feature type="transmembrane region" description="Helical" evidence="3">
    <location>
        <begin position="316"/>
        <end position="337"/>
    </location>
</feature>
<dbReference type="Proteomes" id="UP001530400">
    <property type="component" value="Unassembled WGS sequence"/>
</dbReference>
<dbReference type="PROSITE" id="PS50102">
    <property type="entry name" value="RRM"/>
    <property type="match status" value="1"/>
</dbReference>
<feature type="region of interest" description="Disordered" evidence="2">
    <location>
        <begin position="247"/>
        <end position="270"/>
    </location>
</feature>
<keyword evidence="3" id="KW-0472">Membrane</keyword>
<evidence type="ECO:0000313" key="6">
    <source>
        <dbReference type="EMBL" id="KAL3773068.1"/>
    </source>
</evidence>
<feature type="compositionally biased region" description="Polar residues" evidence="2">
    <location>
        <begin position="255"/>
        <end position="265"/>
    </location>
</feature>
<dbReference type="Gene3D" id="3.30.70.330">
    <property type="match status" value="1"/>
</dbReference>
<keyword evidence="4" id="KW-0732">Signal</keyword>
<dbReference type="CDD" id="cd00590">
    <property type="entry name" value="RRM_SF"/>
    <property type="match status" value="1"/>
</dbReference>
<sequence>MKSVLGLIALASLQNVAAQSLVNTSDAPSPAGNSTDAPILWASTMAPTVQPTESTIPSTTFHPTISSVPTLAPLPIPTGNPTITMIMPSAQPSHNVTLVIMRPCSQLLSISQNEEFDEIERGIYCLQIQSYTDQFGLYLGLPEIVTTCEIFNQGLASTRKKRWGFLERVWPSTRQTDTTTTTGTLLNMEFTIRYSTSYGYEEIYMYPSLFQDYMNANLEQITIDMQTRFLPVIEAKEVIVYNTDAPTVSPGPTKAPTQSAPSTLSPIGEGQTLPPSAMKSLSPAVTLAPSVSRSPVLIVDTPKPTRQDIVPDQRSFVVGLAAGLSGAVVVVLLSILYTKRTMNQRKRDEAGYDLEASRKSQLGVEMSYNDNGNGKMVSNDKLEDGNGLGMGEFNEAMDMIVSIPSMVSEGGSLGSNPNDIQEGVPVETLQDEFDNYKNQDLEFMRYGVEESVYGSEGMMSLAMTRALMEEEDETVDWGGAQDCASMEANIFCDANDWLRKNENASMERRIAFFQDVLNKMVITVRRGMVRPADGTRAIHCCAAMLGIPLETDLPNNVLLVYGMRKTSDIYQGRSHLIDAFKQFGDIETAGINPKNKGFGFVRFSHPKSVERAFDRFKISEIEVQDVSVMMKPLKPESQTAL</sequence>
<keyword evidence="7" id="KW-1185">Reference proteome</keyword>
<dbReference type="AlphaFoldDB" id="A0ABD3NAK9"/>